<dbReference type="AlphaFoldDB" id="A0A8J8TE36"/>
<reference evidence="2" key="1">
    <citation type="submission" date="2016-03" db="EMBL/GenBank/DDBJ databases">
        <authorList>
            <person name="Borrel G."/>
            <person name="Mccann A."/>
            <person name="O'Toole P.W."/>
        </authorList>
    </citation>
    <scope>NUCLEOTIDE SEQUENCE</scope>
    <source>
        <strain evidence="2">183</strain>
    </source>
</reference>
<sequence length="233" mass="25135">MIIAERKPISEIISIIGNNKKILIAGCRSCASVCMAGGDREVSALSEALGLYSDLNSLGWEISEVSKERQCEKEWAKEIAEEASSADVILSLGCGVGVQFIQEVSSIPVFPGLNTSNMGGPEEQGIYLEKCGGCGDCTLHLTGGICPIARCSKSMLNGPCGGSQNGKCEINPDTECAWDAIYQNLKRLNRLETLSEIIPPKNWIPSRSGGPRKIVRKEMVLSEDEKKIKEGLE</sequence>
<organism evidence="2 3">
    <name type="scientific">Candidatus Methanomassiliicoccus intestinalis</name>
    <dbReference type="NCBI Taxonomy" id="1406512"/>
    <lineage>
        <taxon>Archaea</taxon>
        <taxon>Methanobacteriati</taxon>
        <taxon>Thermoplasmatota</taxon>
        <taxon>Thermoplasmata</taxon>
        <taxon>Methanomassiliicoccales</taxon>
        <taxon>Methanomassiliicoccaceae</taxon>
        <taxon>Methanomassiliicoccus</taxon>
    </lineage>
</organism>
<feature type="domain" description="Methylene-tetrahydrofolate reductase C-terminal-like" evidence="1">
    <location>
        <begin position="110"/>
        <end position="203"/>
    </location>
</feature>
<comment type="caution">
    <text evidence="2">The sequence shown here is derived from an EMBL/GenBank/DDBJ whole genome shotgun (WGS) entry which is preliminary data.</text>
</comment>
<name>A0A8J8TE36_9ARCH</name>
<dbReference type="Proteomes" id="UP000752814">
    <property type="component" value="Unassembled WGS sequence"/>
</dbReference>
<evidence type="ECO:0000259" key="1">
    <source>
        <dbReference type="Pfam" id="PF12225"/>
    </source>
</evidence>
<dbReference type="InterPro" id="IPR022026">
    <property type="entry name" value="DUF5981"/>
</dbReference>
<evidence type="ECO:0000313" key="2">
    <source>
        <dbReference type="EMBL" id="TQS84280.1"/>
    </source>
</evidence>
<protein>
    <recommendedName>
        <fullName evidence="1">Methylene-tetrahydrofolate reductase C-terminal-like domain-containing protein</fullName>
    </recommendedName>
</protein>
<evidence type="ECO:0000313" key="3">
    <source>
        <dbReference type="Proteomes" id="UP000752814"/>
    </source>
</evidence>
<gene>
    <name evidence="2" type="ORF">A3207_05415</name>
</gene>
<dbReference type="PANTHER" id="PTHR38755:SF1">
    <property type="entry name" value="METHYLENE-TETRAHYDROFOLATE REDUCTASE C-TERMINAL DOMAIN-CONTAINING PROTEIN"/>
    <property type="match status" value="1"/>
</dbReference>
<dbReference type="PANTHER" id="PTHR38755">
    <property type="entry name" value="5,10-METHYLENETETRAHYDROFOLATE REDUCTASE"/>
    <property type="match status" value="1"/>
</dbReference>
<dbReference type="RefSeq" id="WP_400195250.1">
    <property type="nucleotide sequence ID" value="NZ_CAYAYE010000008.1"/>
</dbReference>
<accession>A0A8J8TE36</accession>
<dbReference type="EMBL" id="LVVT01000002">
    <property type="protein sequence ID" value="TQS84280.1"/>
    <property type="molecule type" value="Genomic_DNA"/>
</dbReference>
<dbReference type="Pfam" id="PF12225">
    <property type="entry name" value="DUF5981"/>
    <property type="match status" value="1"/>
</dbReference>
<proteinExistence type="predicted"/>